<evidence type="ECO:0000256" key="6">
    <source>
        <dbReference type="ARBA" id="ARBA00023157"/>
    </source>
</evidence>
<evidence type="ECO:0000256" key="3">
    <source>
        <dbReference type="ARBA" id="ARBA00022729"/>
    </source>
</evidence>
<dbReference type="PANTHER" id="PTHR19433:SF133">
    <property type="entry name" value="IMMUNE-TYPE RECEPTOR 5 PRECURSOR-RELATED"/>
    <property type="match status" value="1"/>
</dbReference>
<dbReference type="InterPro" id="IPR013783">
    <property type="entry name" value="Ig-like_fold"/>
</dbReference>
<dbReference type="SUPFAM" id="SSF48726">
    <property type="entry name" value="Immunoglobulin"/>
    <property type="match status" value="2"/>
</dbReference>
<keyword evidence="7" id="KW-0325">Glycoprotein</keyword>
<dbReference type="Proteomes" id="UP000261540">
    <property type="component" value="Unplaced"/>
</dbReference>
<dbReference type="PANTHER" id="PTHR19433">
    <property type="entry name" value="T-CELL RECEPTOR ALPHA CHAIN V REGION-RELATED"/>
    <property type="match status" value="1"/>
</dbReference>
<dbReference type="SMART" id="SM00406">
    <property type="entry name" value="IGv"/>
    <property type="match status" value="2"/>
</dbReference>
<dbReference type="Gene3D" id="2.60.40.10">
    <property type="entry name" value="Immunoglobulins"/>
    <property type="match status" value="2"/>
</dbReference>
<evidence type="ECO:0000256" key="8">
    <source>
        <dbReference type="SAM" id="Phobius"/>
    </source>
</evidence>
<dbReference type="SMART" id="SM00409">
    <property type="entry name" value="IG"/>
    <property type="match status" value="2"/>
</dbReference>
<keyword evidence="6" id="KW-1015">Disulfide bond</keyword>
<evidence type="ECO:0000313" key="11">
    <source>
        <dbReference type="Proteomes" id="UP000261540"/>
    </source>
</evidence>
<evidence type="ECO:0000256" key="1">
    <source>
        <dbReference type="ARBA" id="ARBA00004236"/>
    </source>
</evidence>
<dbReference type="AlphaFoldDB" id="A0A3B3S8Y9"/>
<keyword evidence="3" id="KW-0732">Signal</keyword>
<dbReference type="PROSITE" id="PS50835">
    <property type="entry name" value="IG_LIKE"/>
    <property type="match status" value="2"/>
</dbReference>
<keyword evidence="2" id="KW-1003">Cell membrane</keyword>
<proteinExistence type="predicted"/>
<organism evidence="10 11">
    <name type="scientific">Paramormyrops kingsleyae</name>
    <dbReference type="NCBI Taxonomy" id="1676925"/>
    <lineage>
        <taxon>Eukaryota</taxon>
        <taxon>Metazoa</taxon>
        <taxon>Chordata</taxon>
        <taxon>Craniata</taxon>
        <taxon>Vertebrata</taxon>
        <taxon>Euteleostomi</taxon>
        <taxon>Actinopterygii</taxon>
        <taxon>Neopterygii</taxon>
        <taxon>Teleostei</taxon>
        <taxon>Osteoglossocephala</taxon>
        <taxon>Osteoglossomorpha</taxon>
        <taxon>Osteoglossiformes</taxon>
        <taxon>Mormyridae</taxon>
        <taxon>Paramormyrops</taxon>
    </lineage>
</organism>
<dbReference type="InterPro" id="IPR003599">
    <property type="entry name" value="Ig_sub"/>
</dbReference>
<dbReference type="InterPro" id="IPR036179">
    <property type="entry name" value="Ig-like_dom_sf"/>
</dbReference>
<name>A0A3B3S8Y9_9TELE</name>
<accession>A0A3B3S8Y9</accession>
<evidence type="ECO:0000256" key="5">
    <source>
        <dbReference type="ARBA" id="ARBA00023136"/>
    </source>
</evidence>
<dbReference type="InterPro" id="IPR013106">
    <property type="entry name" value="Ig_V-set"/>
</dbReference>
<sequence length="315" mass="35569">MKTFHLGDTITLHCTFSSGHSSYFYWFKQAVGESPQSIMSIYSHSIDPLLYGEFQGDQRFAIQKNSTSMMLTISNAKLADGGFYYCCTRSYEQIIFENKIFLKYEGLPTTNRYFSLQLVSDSVQPGDSVTLQCTIVTESCAGEHSVYWFKHGSGESLPGVIYTNGNRSDKCEKSPEAGSPTRSCIYSLPKRNLNLSDAGTYYCAVAMCGEILFGNGTKLEITGIDQENQSSPLVLGLAISNILCVIIIIILIYVQKTRIQRNTHQWFSTTPHSETRDSQQLTYNKCIFQKRKSEMGPRMQQINTHVLYSDIRLKE</sequence>
<dbReference type="GO" id="GO:0005886">
    <property type="term" value="C:plasma membrane"/>
    <property type="evidence" value="ECO:0007669"/>
    <property type="project" value="UniProtKB-SubCell"/>
</dbReference>
<dbReference type="InterPro" id="IPR052051">
    <property type="entry name" value="TCR_complex_component"/>
</dbReference>
<keyword evidence="5 8" id="KW-0472">Membrane</keyword>
<dbReference type="GO" id="GO:0009617">
    <property type="term" value="P:response to bacterium"/>
    <property type="evidence" value="ECO:0007669"/>
    <property type="project" value="TreeGrafter"/>
</dbReference>
<reference evidence="10" key="2">
    <citation type="submission" date="2025-09" db="UniProtKB">
        <authorList>
            <consortium name="Ensembl"/>
        </authorList>
    </citation>
    <scope>IDENTIFICATION</scope>
</reference>
<dbReference type="InterPro" id="IPR007110">
    <property type="entry name" value="Ig-like_dom"/>
</dbReference>
<evidence type="ECO:0000256" key="2">
    <source>
        <dbReference type="ARBA" id="ARBA00022475"/>
    </source>
</evidence>
<dbReference type="GO" id="GO:0002376">
    <property type="term" value="P:immune system process"/>
    <property type="evidence" value="ECO:0007669"/>
    <property type="project" value="UniProtKB-KW"/>
</dbReference>
<dbReference type="Ensembl" id="ENSPKIT00000007985.1">
    <property type="protein sequence ID" value="ENSPKIP00000027219.1"/>
    <property type="gene ID" value="ENSPKIG00000009357.1"/>
</dbReference>
<evidence type="ECO:0000256" key="4">
    <source>
        <dbReference type="ARBA" id="ARBA00022859"/>
    </source>
</evidence>
<comment type="subcellular location">
    <subcellularLocation>
        <location evidence="1">Cell membrane</location>
    </subcellularLocation>
</comment>
<keyword evidence="8" id="KW-1133">Transmembrane helix</keyword>
<dbReference type="Pfam" id="PF07686">
    <property type="entry name" value="V-set"/>
    <property type="match status" value="2"/>
</dbReference>
<feature type="transmembrane region" description="Helical" evidence="8">
    <location>
        <begin position="233"/>
        <end position="254"/>
    </location>
</feature>
<reference evidence="10" key="1">
    <citation type="submission" date="2025-08" db="UniProtKB">
        <authorList>
            <consortium name="Ensembl"/>
        </authorList>
    </citation>
    <scope>IDENTIFICATION</scope>
</reference>
<dbReference type="GeneTree" id="ENSGT00940000162676"/>
<keyword evidence="8" id="KW-0812">Transmembrane</keyword>
<feature type="domain" description="Ig-like" evidence="9">
    <location>
        <begin position="108"/>
        <end position="222"/>
    </location>
</feature>
<keyword evidence="4" id="KW-0391">Immunity</keyword>
<evidence type="ECO:0000256" key="7">
    <source>
        <dbReference type="ARBA" id="ARBA00023180"/>
    </source>
</evidence>
<evidence type="ECO:0000313" key="10">
    <source>
        <dbReference type="Ensembl" id="ENSPKIP00000027219.1"/>
    </source>
</evidence>
<protein>
    <submittedName>
        <fullName evidence="10">Novel immune-type receptor 12</fullName>
    </submittedName>
</protein>
<feature type="domain" description="Ig-like" evidence="9">
    <location>
        <begin position="1"/>
        <end position="86"/>
    </location>
</feature>
<evidence type="ECO:0000259" key="9">
    <source>
        <dbReference type="PROSITE" id="PS50835"/>
    </source>
</evidence>
<keyword evidence="11" id="KW-1185">Reference proteome</keyword>